<feature type="transmembrane region" description="Helical" evidence="7">
    <location>
        <begin position="264"/>
        <end position="281"/>
    </location>
</feature>
<dbReference type="GO" id="GO:0005886">
    <property type="term" value="C:plasma membrane"/>
    <property type="evidence" value="ECO:0007669"/>
    <property type="project" value="UniProtKB-SubCell"/>
</dbReference>
<dbReference type="Gene3D" id="1.10.3720.10">
    <property type="entry name" value="MetI-like"/>
    <property type="match status" value="1"/>
</dbReference>
<dbReference type="GO" id="GO:0055085">
    <property type="term" value="P:transmembrane transport"/>
    <property type="evidence" value="ECO:0007669"/>
    <property type="project" value="InterPro"/>
</dbReference>
<gene>
    <name evidence="9" type="ORF">LKD47_11060</name>
</gene>
<keyword evidence="3" id="KW-1003">Cell membrane</keyword>
<evidence type="ECO:0000256" key="1">
    <source>
        <dbReference type="ARBA" id="ARBA00004651"/>
    </source>
</evidence>
<feature type="transmembrane region" description="Helical" evidence="7">
    <location>
        <begin position="128"/>
        <end position="146"/>
    </location>
</feature>
<dbReference type="CDD" id="cd06261">
    <property type="entry name" value="TM_PBP2"/>
    <property type="match status" value="1"/>
</dbReference>
<evidence type="ECO:0000256" key="5">
    <source>
        <dbReference type="ARBA" id="ARBA00022989"/>
    </source>
</evidence>
<organism evidence="9 10">
    <name type="scientific">Roseburia amylophila</name>
    <dbReference type="NCBI Taxonomy" id="2981794"/>
    <lineage>
        <taxon>Bacteria</taxon>
        <taxon>Bacillati</taxon>
        <taxon>Bacillota</taxon>
        <taxon>Clostridia</taxon>
        <taxon>Lachnospirales</taxon>
        <taxon>Lachnospiraceae</taxon>
        <taxon>Roseburia</taxon>
    </lineage>
</organism>
<evidence type="ECO:0000256" key="2">
    <source>
        <dbReference type="ARBA" id="ARBA00022448"/>
    </source>
</evidence>
<feature type="transmembrane region" description="Helical" evidence="7">
    <location>
        <begin position="7"/>
        <end position="28"/>
    </location>
</feature>
<dbReference type="PANTHER" id="PTHR30193">
    <property type="entry name" value="ABC TRANSPORTER PERMEASE PROTEIN"/>
    <property type="match status" value="1"/>
</dbReference>
<dbReference type="AlphaFoldDB" id="A0AAW4WDI4"/>
<dbReference type="InterPro" id="IPR051393">
    <property type="entry name" value="ABC_transporter_permease"/>
</dbReference>
<reference evidence="9" key="1">
    <citation type="submission" date="2021-10" db="EMBL/GenBank/DDBJ databases">
        <title>Anaerobic single-cell dispensing facilitates the cultivation of human gut bacteria.</title>
        <authorList>
            <person name="Afrizal A."/>
        </authorList>
    </citation>
    <scope>NUCLEOTIDE SEQUENCE</scope>
    <source>
        <strain evidence="9">CLA-AA-H204</strain>
    </source>
</reference>
<evidence type="ECO:0000256" key="7">
    <source>
        <dbReference type="RuleBase" id="RU363032"/>
    </source>
</evidence>
<feature type="transmembrane region" description="Helical" evidence="7">
    <location>
        <begin position="104"/>
        <end position="122"/>
    </location>
</feature>
<evidence type="ECO:0000256" key="6">
    <source>
        <dbReference type="ARBA" id="ARBA00023136"/>
    </source>
</evidence>
<dbReference type="Proteomes" id="UP001198893">
    <property type="component" value="Unassembled WGS sequence"/>
</dbReference>
<dbReference type="SUPFAM" id="SSF161098">
    <property type="entry name" value="MetI-like"/>
    <property type="match status" value="1"/>
</dbReference>
<keyword evidence="4 7" id="KW-0812">Transmembrane</keyword>
<feature type="domain" description="ABC transmembrane type-1" evidence="8">
    <location>
        <begin position="67"/>
        <end position="278"/>
    </location>
</feature>
<evidence type="ECO:0000256" key="3">
    <source>
        <dbReference type="ARBA" id="ARBA00022475"/>
    </source>
</evidence>
<keyword evidence="5 7" id="KW-1133">Transmembrane helix</keyword>
<dbReference type="RefSeq" id="WP_022242549.1">
    <property type="nucleotide sequence ID" value="NZ_JAJEQW010000012.1"/>
</dbReference>
<comment type="subcellular location">
    <subcellularLocation>
        <location evidence="1 7">Cell membrane</location>
        <topology evidence="1 7">Multi-pass membrane protein</topology>
    </subcellularLocation>
</comment>
<sequence>MKIKKGWYALFTAPLMIMFCIIVIIPFFTGMGYSLVSWDGLAKSEKVFVGLSNYAKIFSDKQFLTSLVRTTLFTLITVVIVNVLALAFAVLVTTKLKVRNVARTMLFLPYLIGGLILGYIWQYVLGDAMSTIGDMTGLTNIFFNWLVNKKMAFCAMIVVSTWQMAGYMMIVYIAGLEAISDDVIEAAEVDGAGFWRTLINIKLPLIMSSITICLFLTLSNCFKIYDVNVSLTGGGPNNSTEMVSMNIFNEIFTKSHFGYGQAKAIVFFVIIALITLIQVKITGDKEVSA</sequence>
<evidence type="ECO:0000313" key="9">
    <source>
        <dbReference type="EMBL" id="MCC2242838.1"/>
    </source>
</evidence>
<feature type="transmembrane region" description="Helical" evidence="7">
    <location>
        <begin position="194"/>
        <end position="218"/>
    </location>
</feature>
<evidence type="ECO:0000256" key="4">
    <source>
        <dbReference type="ARBA" id="ARBA00022692"/>
    </source>
</evidence>
<keyword evidence="2 7" id="KW-0813">Transport</keyword>
<evidence type="ECO:0000259" key="8">
    <source>
        <dbReference type="PROSITE" id="PS50928"/>
    </source>
</evidence>
<comment type="caution">
    <text evidence="9">The sequence shown here is derived from an EMBL/GenBank/DDBJ whole genome shotgun (WGS) entry which is preliminary data.</text>
</comment>
<keyword evidence="6 7" id="KW-0472">Membrane</keyword>
<dbReference type="PROSITE" id="PS50928">
    <property type="entry name" value="ABC_TM1"/>
    <property type="match status" value="1"/>
</dbReference>
<dbReference type="Pfam" id="PF00528">
    <property type="entry name" value="BPD_transp_1"/>
    <property type="match status" value="1"/>
</dbReference>
<feature type="transmembrane region" description="Helical" evidence="7">
    <location>
        <begin position="153"/>
        <end position="174"/>
    </location>
</feature>
<dbReference type="EMBL" id="JAJEQW010000012">
    <property type="protein sequence ID" value="MCC2242838.1"/>
    <property type="molecule type" value="Genomic_DNA"/>
</dbReference>
<dbReference type="PANTHER" id="PTHR30193:SF41">
    <property type="entry name" value="DIACETYLCHITOBIOSE UPTAKE SYSTEM PERMEASE PROTEIN NGCF"/>
    <property type="match status" value="1"/>
</dbReference>
<feature type="transmembrane region" description="Helical" evidence="7">
    <location>
        <begin position="72"/>
        <end position="92"/>
    </location>
</feature>
<evidence type="ECO:0000313" key="10">
    <source>
        <dbReference type="Proteomes" id="UP001198893"/>
    </source>
</evidence>
<name>A0AAW4WDI4_9FIRM</name>
<proteinExistence type="inferred from homology"/>
<accession>A0AAW4WDI4</accession>
<dbReference type="InterPro" id="IPR035906">
    <property type="entry name" value="MetI-like_sf"/>
</dbReference>
<dbReference type="InterPro" id="IPR000515">
    <property type="entry name" value="MetI-like"/>
</dbReference>
<protein>
    <submittedName>
        <fullName evidence="9">Sugar ABC transporter permease</fullName>
    </submittedName>
</protein>
<comment type="similarity">
    <text evidence="7">Belongs to the binding-protein-dependent transport system permease family.</text>
</comment>